<evidence type="ECO:0000256" key="3">
    <source>
        <dbReference type="ARBA" id="ARBA00023015"/>
    </source>
</evidence>
<dbReference type="Gene3D" id="4.10.240.10">
    <property type="entry name" value="Zn(2)-C6 fungal-type DNA-binding domain"/>
    <property type="match status" value="1"/>
</dbReference>
<dbReference type="GO" id="GO:0000976">
    <property type="term" value="F:transcription cis-regulatory region binding"/>
    <property type="evidence" value="ECO:0007669"/>
    <property type="project" value="TreeGrafter"/>
</dbReference>
<keyword evidence="3" id="KW-0805">Transcription regulation</keyword>
<evidence type="ECO:0000259" key="8">
    <source>
        <dbReference type="PROSITE" id="PS50048"/>
    </source>
</evidence>
<dbReference type="GO" id="GO:0000981">
    <property type="term" value="F:DNA-binding transcription factor activity, RNA polymerase II-specific"/>
    <property type="evidence" value="ECO:0007669"/>
    <property type="project" value="InterPro"/>
</dbReference>
<dbReference type="EMBL" id="SKBQ01000026">
    <property type="protein sequence ID" value="TPX14696.1"/>
    <property type="molecule type" value="Genomic_DNA"/>
</dbReference>
<dbReference type="Proteomes" id="UP000319257">
    <property type="component" value="Unassembled WGS sequence"/>
</dbReference>
<feature type="domain" description="Zn(2)-C6 fungal-type" evidence="8">
    <location>
        <begin position="204"/>
        <end position="232"/>
    </location>
</feature>
<dbReference type="GO" id="GO:0008270">
    <property type="term" value="F:zinc ion binding"/>
    <property type="evidence" value="ECO:0007669"/>
    <property type="project" value="InterPro"/>
</dbReference>
<name>A0A507B6H0_9PEZI</name>
<evidence type="ECO:0000256" key="5">
    <source>
        <dbReference type="ARBA" id="ARBA00023163"/>
    </source>
</evidence>
<dbReference type="AlphaFoldDB" id="A0A507B6H0"/>
<evidence type="ECO:0000256" key="2">
    <source>
        <dbReference type="ARBA" id="ARBA00022833"/>
    </source>
</evidence>
<dbReference type="GO" id="GO:0005634">
    <property type="term" value="C:nucleus"/>
    <property type="evidence" value="ECO:0007669"/>
    <property type="project" value="UniProtKB-SubCell"/>
</dbReference>
<evidence type="ECO:0000256" key="7">
    <source>
        <dbReference type="SAM" id="MobiDB-lite"/>
    </source>
</evidence>
<dbReference type="SUPFAM" id="SSF57701">
    <property type="entry name" value="Zn2/Cys6 DNA-binding domain"/>
    <property type="match status" value="1"/>
</dbReference>
<dbReference type="GeneID" id="41972538"/>
<evidence type="ECO:0000313" key="9">
    <source>
        <dbReference type="EMBL" id="TPX14696.1"/>
    </source>
</evidence>
<keyword evidence="4" id="KW-0238">DNA-binding</keyword>
<dbReference type="PROSITE" id="PS00463">
    <property type="entry name" value="ZN2_CY6_FUNGAL_1"/>
    <property type="match status" value="1"/>
</dbReference>
<accession>A0A507B6H0</accession>
<feature type="region of interest" description="Disordered" evidence="7">
    <location>
        <begin position="1"/>
        <end position="25"/>
    </location>
</feature>
<evidence type="ECO:0000256" key="6">
    <source>
        <dbReference type="ARBA" id="ARBA00023242"/>
    </source>
</evidence>
<keyword evidence="5" id="KW-0804">Transcription</keyword>
<gene>
    <name evidence="9" type="ORF">E0L32_005091</name>
</gene>
<dbReference type="InterPro" id="IPR001138">
    <property type="entry name" value="Zn2Cys6_DnaBD"/>
</dbReference>
<dbReference type="InterPro" id="IPR036864">
    <property type="entry name" value="Zn2-C6_fun-type_DNA-bd_sf"/>
</dbReference>
<dbReference type="GO" id="GO:0045944">
    <property type="term" value="P:positive regulation of transcription by RNA polymerase II"/>
    <property type="evidence" value="ECO:0007669"/>
    <property type="project" value="TreeGrafter"/>
</dbReference>
<keyword evidence="6" id="KW-0539">Nucleus</keyword>
<organism evidence="9 10">
    <name type="scientific">Thyridium curvatum</name>
    <dbReference type="NCBI Taxonomy" id="1093900"/>
    <lineage>
        <taxon>Eukaryota</taxon>
        <taxon>Fungi</taxon>
        <taxon>Dikarya</taxon>
        <taxon>Ascomycota</taxon>
        <taxon>Pezizomycotina</taxon>
        <taxon>Sordariomycetes</taxon>
        <taxon>Sordariomycetidae</taxon>
        <taxon>Thyridiales</taxon>
        <taxon>Thyridiaceae</taxon>
        <taxon>Thyridium</taxon>
    </lineage>
</organism>
<dbReference type="OrthoDB" id="5333823at2759"/>
<dbReference type="Pfam" id="PF00172">
    <property type="entry name" value="Zn_clus"/>
    <property type="match status" value="1"/>
</dbReference>
<protein>
    <recommendedName>
        <fullName evidence="8">Zn(2)-C6 fungal-type domain-containing protein</fullName>
    </recommendedName>
</protein>
<sequence length="752" mass="83827">MDHPLTVVADEGELSWSDNHSMDSDDGHPLGIPHSSPWLDAISTTSATASISSIASQMTHGAQISPISTAIDIPGAAVDGHVCHSAASHSSTAPTMIHSASSSCTDSWSIGYGDADEMPGRFEDNEMHWDQDSDDVLTVPKLEPLEDDFSLDDVKEAPMTPVASSNAPTPAVSKIKRPRGRPRKNPPSSSANNSKVTKGRSKTGCITCRKRKKKCDEAKPRCMNCEKNAVVCEGYPEKQIWKSGKEKAEEERLKVETLPMITLQPIFSGLETPEDMIFWKHYNEHLSAVLTVEGQHKNAFNDMLVPVATKHQGLMHSILALSSKHLDYDAPYAVNFLKKYPNITLDTLHQRAEFHHEKAIEKLYADMNRQENKDDPQHNTVLSARYGQILCLLLESVAEGNPRGEHRIHLEAYQNLIRHSPPEDPAFASFISEFFQYHIFADELIRYPDLHSKRLASEDWRADSTMRPPRLIGVADGLFRYLCQITSIRNQIRLNMAAHIDPIVDYTSLYRAAEIDAAIRDWNPHWPPGDSRDRVGLLYKQMMWVYLLRTIYPPLHSPSSSAASSAATLMTMPVSAPTTVGTLAPLANTPPRSASPSCASSPSPKMEAFNKEDLRLRRHSIANPKPFVTQGFYSNRAESPPPVRQPPNHDPRITLAVEESLTILDSFKPSDPVQTLLLVPCLVIGTACFAPSQQERVRAAVRTVRGYTGLRNTDRVAQLLEEVWRLMERGDWARVWDWQGVAKSMGVDFLCT</sequence>
<evidence type="ECO:0000313" key="10">
    <source>
        <dbReference type="Proteomes" id="UP000319257"/>
    </source>
</evidence>
<feature type="region of interest" description="Disordered" evidence="7">
    <location>
        <begin position="581"/>
        <end position="605"/>
    </location>
</feature>
<dbReference type="STRING" id="1093900.A0A507B6H0"/>
<keyword evidence="10" id="KW-1185">Reference proteome</keyword>
<feature type="compositionally biased region" description="Low complexity" evidence="7">
    <location>
        <begin position="590"/>
        <end position="604"/>
    </location>
</feature>
<comment type="caution">
    <text evidence="9">The sequence shown here is derived from an EMBL/GenBank/DDBJ whole genome shotgun (WGS) entry which is preliminary data.</text>
</comment>
<dbReference type="PROSITE" id="PS50048">
    <property type="entry name" value="ZN2_CY6_FUNGAL_2"/>
    <property type="match status" value="1"/>
</dbReference>
<dbReference type="InParanoid" id="A0A507B6H0"/>
<evidence type="ECO:0000256" key="1">
    <source>
        <dbReference type="ARBA" id="ARBA00004123"/>
    </source>
</evidence>
<feature type="compositionally biased region" description="Low complexity" evidence="7">
    <location>
        <begin position="186"/>
        <end position="195"/>
    </location>
</feature>
<dbReference type="PANTHER" id="PTHR37534">
    <property type="entry name" value="TRANSCRIPTIONAL ACTIVATOR PROTEIN UGA3"/>
    <property type="match status" value="1"/>
</dbReference>
<dbReference type="SMART" id="SM00066">
    <property type="entry name" value="GAL4"/>
    <property type="match status" value="1"/>
</dbReference>
<reference evidence="9 10" key="1">
    <citation type="submission" date="2019-06" db="EMBL/GenBank/DDBJ databases">
        <title>Draft genome sequence of the filamentous fungus Phialemoniopsis curvata isolated from diesel fuel.</title>
        <authorList>
            <person name="Varaljay V.A."/>
            <person name="Lyon W.J."/>
            <person name="Crouch A.L."/>
            <person name="Drake C.E."/>
            <person name="Hollomon J.M."/>
            <person name="Nadeau L.J."/>
            <person name="Nunn H.S."/>
            <person name="Stevenson B.S."/>
            <person name="Bojanowski C.L."/>
            <person name="Crookes-Goodson W.J."/>
        </authorList>
    </citation>
    <scope>NUCLEOTIDE SEQUENCE [LARGE SCALE GENOMIC DNA]</scope>
    <source>
        <strain evidence="9 10">D216</strain>
    </source>
</reference>
<dbReference type="CDD" id="cd00067">
    <property type="entry name" value="GAL4"/>
    <property type="match status" value="1"/>
</dbReference>
<proteinExistence type="predicted"/>
<keyword evidence="2" id="KW-0862">Zinc</keyword>
<comment type="subcellular location">
    <subcellularLocation>
        <location evidence="1">Nucleus</location>
    </subcellularLocation>
</comment>
<dbReference type="PANTHER" id="PTHR37534:SF38">
    <property type="entry name" value="ZN(2)-C6 FUNGAL-TYPE DOMAIN-CONTAINING PROTEIN"/>
    <property type="match status" value="1"/>
</dbReference>
<feature type="region of interest" description="Disordered" evidence="7">
    <location>
        <begin position="158"/>
        <end position="200"/>
    </location>
</feature>
<evidence type="ECO:0000256" key="4">
    <source>
        <dbReference type="ARBA" id="ARBA00023125"/>
    </source>
</evidence>
<dbReference type="InterPro" id="IPR021858">
    <property type="entry name" value="Fun_TF"/>
</dbReference>
<feature type="compositionally biased region" description="Basic residues" evidence="7">
    <location>
        <begin position="174"/>
        <end position="184"/>
    </location>
</feature>
<dbReference type="Pfam" id="PF11951">
    <property type="entry name" value="Fungal_trans_2"/>
    <property type="match status" value="2"/>
</dbReference>
<dbReference type="RefSeq" id="XP_030996407.1">
    <property type="nucleotide sequence ID" value="XM_031139575.1"/>
</dbReference>